<dbReference type="AlphaFoldDB" id="A0A840PMC0"/>
<keyword evidence="2" id="KW-1185">Reference proteome</keyword>
<comment type="caution">
    <text evidence="1">The sequence shown here is derived from an EMBL/GenBank/DDBJ whole genome shotgun (WGS) entry which is preliminary data.</text>
</comment>
<reference evidence="1 2" key="1">
    <citation type="submission" date="2020-08" db="EMBL/GenBank/DDBJ databases">
        <title>Genomic Encyclopedia of Type Strains, Phase IV (KMG-IV): sequencing the most valuable type-strain genomes for metagenomic binning, comparative biology and taxonomic classification.</title>
        <authorList>
            <person name="Goeker M."/>
        </authorList>
    </citation>
    <scope>NUCLEOTIDE SEQUENCE [LARGE SCALE GENOMIC DNA]</scope>
    <source>
        <strain evidence="1 2">DSM 45615</strain>
    </source>
</reference>
<protein>
    <submittedName>
        <fullName evidence="1">Uncharacterized protein</fullName>
    </submittedName>
</protein>
<dbReference type="EMBL" id="JACHGN010000027">
    <property type="protein sequence ID" value="MBB5139153.1"/>
    <property type="molecule type" value="Genomic_DNA"/>
</dbReference>
<sequence length="144" mass="16165">MKPHAEVEEIWPGDGRVRVLGLVHGLDAEGGLESLGEWRAALVLREPAGPELDYPATVRGKRFELSVPIGDLIAPQAPDKGVWDLYLRAGDRRLRVGRRLDDIRDKASIMVFPAQLIPVDEGFVHVRPRYTVNENVSIDYWYGP</sequence>
<dbReference type="RefSeq" id="WP_185055983.1">
    <property type="nucleotide sequence ID" value="NZ_BAABIX010000016.1"/>
</dbReference>
<evidence type="ECO:0000313" key="1">
    <source>
        <dbReference type="EMBL" id="MBB5139153.1"/>
    </source>
</evidence>
<accession>A0A840PMC0</accession>
<name>A0A840PMC0_9ACTN</name>
<gene>
    <name evidence="1" type="ORF">HNP84_008916</name>
</gene>
<proteinExistence type="predicted"/>
<dbReference type="Proteomes" id="UP000578449">
    <property type="component" value="Unassembled WGS sequence"/>
</dbReference>
<organism evidence="1 2">
    <name type="scientific">Thermocatellispora tengchongensis</name>
    <dbReference type="NCBI Taxonomy" id="1073253"/>
    <lineage>
        <taxon>Bacteria</taxon>
        <taxon>Bacillati</taxon>
        <taxon>Actinomycetota</taxon>
        <taxon>Actinomycetes</taxon>
        <taxon>Streptosporangiales</taxon>
        <taxon>Streptosporangiaceae</taxon>
        <taxon>Thermocatellispora</taxon>
    </lineage>
</organism>
<evidence type="ECO:0000313" key="2">
    <source>
        <dbReference type="Proteomes" id="UP000578449"/>
    </source>
</evidence>